<dbReference type="EMBL" id="PTIT01000009">
    <property type="protein sequence ID" value="PPK51784.1"/>
    <property type="molecule type" value="Genomic_DNA"/>
</dbReference>
<dbReference type="OrthoDB" id="9802987at2"/>
<evidence type="ECO:0000313" key="4">
    <source>
        <dbReference type="Proteomes" id="UP000239648"/>
    </source>
</evidence>
<dbReference type="Proteomes" id="UP000239648">
    <property type="component" value="Unassembled WGS sequence"/>
</dbReference>
<dbReference type="RefSeq" id="WP_146082689.1">
    <property type="nucleotide sequence ID" value="NZ_PTIT01000009.1"/>
</dbReference>
<reference evidence="2 3" key="2">
    <citation type="submission" date="2018-02" db="EMBL/GenBank/DDBJ databases">
        <title>Subsurface microbial communities from deep shales in Ohio and West Virginia, USA.</title>
        <authorList>
            <person name="Wrighton K."/>
        </authorList>
    </citation>
    <scope>NUCLEOTIDE SEQUENCE [LARGE SCALE GENOMIC DNA]</scope>
    <source>
        <strain evidence="2 3">UTICA-S1B9</strain>
    </source>
</reference>
<dbReference type="GO" id="GO:0051999">
    <property type="term" value="P:mannosyl-inositol phosphorylceramide biosynthetic process"/>
    <property type="evidence" value="ECO:0007669"/>
    <property type="project" value="TreeGrafter"/>
</dbReference>
<name>A0A2S6G407_9GAMM</name>
<dbReference type="GO" id="GO:0000030">
    <property type="term" value="F:mannosyltransferase activity"/>
    <property type="evidence" value="ECO:0007669"/>
    <property type="project" value="TreeGrafter"/>
</dbReference>
<evidence type="ECO:0000313" key="1">
    <source>
        <dbReference type="EMBL" id="PPK51784.1"/>
    </source>
</evidence>
<evidence type="ECO:0000313" key="2">
    <source>
        <dbReference type="EMBL" id="PPK53807.1"/>
    </source>
</evidence>
<dbReference type="AlphaFoldDB" id="A0A2S6G407"/>
<dbReference type="InterPro" id="IPR051706">
    <property type="entry name" value="Glycosyltransferase_domain"/>
</dbReference>
<dbReference type="PANTHER" id="PTHR32385:SF15">
    <property type="entry name" value="INOSITOL PHOSPHOCERAMIDE MANNOSYLTRANSFERASE 1"/>
    <property type="match status" value="1"/>
</dbReference>
<dbReference type="PANTHER" id="PTHR32385">
    <property type="entry name" value="MANNOSYL PHOSPHORYLINOSITOL CERAMIDE SYNTHASE"/>
    <property type="match status" value="1"/>
</dbReference>
<reference evidence="1 4" key="1">
    <citation type="submission" date="2018-02" db="EMBL/GenBank/DDBJ databases">
        <title>Deep subsurface shale carbon reservoir microbial communities from Ohio and West Virginia, USA.</title>
        <authorList>
            <person name="Wrighton K."/>
        </authorList>
    </citation>
    <scope>NUCLEOTIDE SEQUENCE [LARGE SCALE GENOMIC DNA]</scope>
    <source>
        <strain evidence="1 4">UTICA-S1B6</strain>
    </source>
</reference>
<organism evidence="2 3">
    <name type="scientific">Marinobacter persicus</name>
    <dbReference type="NCBI Taxonomy" id="930118"/>
    <lineage>
        <taxon>Bacteria</taxon>
        <taxon>Pseudomonadati</taxon>
        <taxon>Pseudomonadota</taxon>
        <taxon>Gammaproteobacteria</taxon>
        <taxon>Pseudomonadales</taxon>
        <taxon>Marinobacteraceae</taxon>
        <taxon>Marinobacter</taxon>
    </lineage>
</organism>
<evidence type="ECO:0008006" key="5">
    <source>
        <dbReference type="Google" id="ProtNLM"/>
    </source>
</evidence>
<dbReference type="InterPro" id="IPR029044">
    <property type="entry name" value="Nucleotide-diphossugar_trans"/>
</dbReference>
<accession>A0A2S6G407</accession>
<dbReference type="Proteomes" id="UP000239446">
    <property type="component" value="Unassembled WGS sequence"/>
</dbReference>
<protein>
    <recommendedName>
        <fullName evidence="5">Mannosyltransferase</fullName>
    </recommendedName>
</protein>
<proteinExistence type="predicted"/>
<comment type="caution">
    <text evidence="2">The sequence shown here is derived from an EMBL/GenBank/DDBJ whole genome shotgun (WGS) entry which is preliminary data.</text>
</comment>
<gene>
    <name evidence="2" type="ORF">B0H24_102435</name>
    <name evidence="1" type="ORF">BY455_10935</name>
</gene>
<dbReference type="Gene3D" id="3.90.550.20">
    <property type="match status" value="1"/>
</dbReference>
<dbReference type="GO" id="GO:0016020">
    <property type="term" value="C:membrane"/>
    <property type="evidence" value="ECO:0007669"/>
    <property type="project" value="GOC"/>
</dbReference>
<dbReference type="EMBL" id="PTIU01000024">
    <property type="protein sequence ID" value="PPK53807.1"/>
    <property type="molecule type" value="Genomic_DNA"/>
</dbReference>
<dbReference type="SUPFAM" id="SSF53448">
    <property type="entry name" value="Nucleotide-diphospho-sugar transferases"/>
    <property type="match status" value="1"/>
</dbReference>
<keyword evidence="4" id="KW-1185">Reference proteome</keyword>
<evidence type="ECO:0000313" key="3">
    <source>
        <dbReference type="Proteomes" id="UP000239446"/>
    </source>
</evidence>
<sequence length="247" mass="28148">MVNRRIPQKLHFVWVGDDALCPHNCIDSWRELHPDFEIRLWGNADWKERPWRTRHHMDAIAATGQLCGVADLMRWEILMDEGGMVLDADSVCLSRIPDWMFDCTAFASWENEHVKPGLIANGFFAAHPGDRLVARLVDTFVKAENLATRYVWYKLKHKRLASWRTTGPLALSEAYRSMNYTALTVLPSQFFMPKHYSGVRYEGDGPVICHQLFASTGTSGYQELLKLSATEIRGYAMGDLINGGSNR</sequence>